<dbReference type="GeneID" id="32806642"/>
<keyword evidence="3" id="KW-1185">Reference proteome</keyword>
<proteinExistence type="predicted"/>
<reference evidence="2 3" key="1">
    <citation type="submission" date="2023-08" db="EMBL/GenBank/DDBJ databases">
        <title>Complete Genome Sequence of Pseudomonas entomophila TVIN A01.</title>
        <authorList>
            <person name="Shelke T."/>
            <person name="Mahar N.S."/>
            <person name="Gupta I."/>
            <person name="Gupta V."/>
        </authorList>
    </citation>
    <scope>NUCLEOTIDE SEQUENCE [LARGE SCALE GENOMIC DNA]</scope>
    <source>
        <strain evidence="2 3">TVIN-A01</strain>
    </source>
</reference>
<accession>A0ABY9QV55</accession>
<dbReference type="Proteomes" id="UP001183127">
    <property type="component" value="Chromosome"/>
</dbReference>
<keyword evidence="1" id="KW-0732">Signal</keyword>
<feature type="chain" id="PRO_5047156175" evidence="1">
    <location>
        <begin position="20"/>
        <end position="115"/>
    </location>
</feature>
<dbReference type="RefSeq" id="WP_011534692.1">
    <property type="nucleotide sequence ID" value="NZ_CP132921.1"/>
</dbReference>
<gene>
    <name evidence="2" type="ORF">RAH46_11490</name>
</gene>
<evidence type="ECO:0000313" key="2">
    <source>
        <dbReference type="EMBL" id="WMW07932.1"/>
    </source>
</evidence>
<dbReference type="EMBL" id="CP132921">
    <property type="protein sequence ID" value="WMW07932.1"/>
    <property type="molecule type" value="Genomic_DNA"/>
</dbReference>
<sequence>MRTIGTALLALFMVGNAVAATCPSVSSITQKEDGQGYAYSAPGGWEGDNPMASEEDLGSFEFFTAKVTEKSVICRYKGENKSGVSLTLSGARQTAGDGWEDGECTASDVDACAFK</sequence>
<feature type="signal peptide" evidence="1">
    <location>
        <begin position="1"/>
        <end position="19"/>
    </location>
</feature>
<protein>
    <submittedName>
        <fullName evidence="2">DUF3757 domain-containing protein</fullName>
    </submittedName>
</protein>
<evidence type="ECO:0000256" key="1">
    <source>
        <dbReference type="SAM" id="SignalP"/>
    </source>
</evidence>
<evidence type="ECO:0000313" key="3">
    <source>
        <dbReference type="Proteomes" id="UP001183127"/>
    </source>
</evidence>
<name>A0ABY9QV55_9PSED</name>
<organism evidence="2 3">
    <name type="scientific">Pseudomonas entomophila</name>
    <dbReference type="NCBI Taxonomy" id="312306"/>
    <lineage>
        <taxon>Bacteria</taxon>
        <taxon>Pseudomonadati</taxon>
        <taxon>Pseudomonadota</taxon>
        <taxon>Gammaproteobacteria</taxon>
        <taxon>Pseudomonadales</taxon>
        <taxon>Pseudomonadaceae</taxon>
        <taxon>Pseudomonas</taxon>
    </lineage>
</organism>